<dbReference type="Proteomes" id="UP000317078">
    <property type="component" value="Unassembled WGS sequence"/>
</dbReference>
<dbReference type="PANTHER" id="PTHR43283">
    <property type="entry name" value="BETA-LACTAMASE-RELATED"/>
    <property type="match status" value="1"/>
</dbReference>
<dbReference type="EMBL" id="RCZP01000007">
    <property type="protein sequence ID" value="TPG57712.1"/>
    <property type="molecule type" value="Genomic_DNA"/>
</dbReference>
<dbReference type="Pfam" id="PF00144">
    <property type="entry name" value="Beta-lactamase"/>
    <property type="match status" value="1"/>
</dbReference>
<protein>
    <submittedName>
        <fullName evidence="2">Class A beta-lactamase-related serine hydrolase</fullName>
    </submittedName>
</protein>
<dbReference type="OrthoDB" id="5705574at2"/>
<dbReference type="AlphaFoldDB" id="A0A502G7W9"/>
<evidence type="ECO:0000313" key="3">
    <source>
        <dbReference type="Proteomes" id="UP000317078"/>
    </source>
</evidence>
<organism evidence="2 3">
    <name type="scientific">Muricoccus nepalensis</name>
    <dbReference type="NCBI Taxonomy" id="1854500"/>
    <lineage>
        <taxon>Bacteria</taxon>
        <taxon>Pseudomonadati</taxon>
        <taxon>Pseudomonadota</taxon>
        <taxon>Alphaproteobacteria</taxon>
        <taxon>Acetobacterales</taxon>
        <taxon>Roseomonadaceae</taxon>
        <taxon>Muricoccus</taxon>
    </lineage>
</organism>
<dbReference type="Gene3D" id="3.40.710.10">
    <property type="entry name" value="DD-peptidase/beta-lactamase superfamily"/>
    <property type="match status" value="1"/>
</dbReference>
<dbReference type="InterPro" id="IPR050789">
    <property type="entry name" value="Diverse_Enzym_Activities"/>
</dbReference>
<reference evidence="2 3" key="1">
    <citation type="journal article" date="2019" name="Environ. Microbiol.">
        <title>Species interactions and distinct microbial communities in high Arctic permafrost affected cryosols are associated with the CH4 and CO2 gas fluxes.</title>
        <authorList>
            <person name="Altshuler I."/>
            <person name="Hamel J."/>
            <person name="Turney S."/>
            <person name="Magnuson E."/>
            <person name="Levesque R."/>
            <person name="Greer C."/>
            <person name="Whyte L.G."/>
        </authorList>
    </citation>
    <scope>NUCLEOTIDE SEQUENCE [LARGE SCALE GENOMIC DNA]</scope>
    <source>
        <strain evidence="2 3">S9.3B</strain>
    </source>
</reference>
<comment type="caution">
    <text evidence="2">The sequence shown here is derived from an EMBL/GenBank/DDBJ whole genome shotgun (WGS) entry which is preliminary data.</text>
</comment>
<accession>A0A502G7W9</accession>
<evidence type="ECO:0000259" key="1">
    <source>
        <dbReference type="Pfam" id="PF00144"/>
    </source>
</evidence>
<feature type="domain" description="Beta-lactamase-related" evidence="1">
    <location>
        <begin position="46"/>
        <end position="420"/>
    </location>
</feature>
<dbReference type="PROSITE" id="PS51318">
    <property type="entry name" value="TAT"/>
    <property type="match status" value="1"/>
</dbReference>
<keyword evidence="3" id="KW-1185">Reference proteome</keyword>
<dbReference type="GO" id="GO:0016787">
    <property type="term" value="F:hydrolase activity"/>
    <property type="evidence" value="ECO:0007669"/>
    <property type="project" value="UniProtKB-KW"/>
</dbReference>
<evidence type="ECO:0000313" key="2">
    <source>
        <dbReference type="EMBL" id="TPG57712.1"/>
    </source>
</evidence>
<sequence length="437" mass="45879">MSPPGEQPGGENQEMISRRLLLALLGAGALTTGALARTPEARSGKLDEAVRGLVEGRSTPGIAVLILQEGRPVYSRIAGLREAGGTAPIGENDLFRFASMTKAATSVAAMILVEEGRLGLDEPVSRYLPAFASLRVRGLDGGEAPAERPPTIRELMTHTAGFSYNFINRPRVVDAYHEARVTDGLDQPDVTTAEAMRRLASAPLGYQPGTSWEYSLATDVLGAVIEGVTGGSLGAFVTERIAKPLRLESWTFNAPEATRSRFVPVTRPAQPTGTLGTGYVAVIATEGVPYPATRGTATLDPNRAFSPVAYHSGGAGMSGTLGDYARFAQMLLNEGELEGARVLRAETVRQMTANATGSLPTLRGPGWGFSLGFGVVTDPAAAKTGLPAGSYGWGGIYGTQFWIDPTNRVVGVVMTQTAVIGSGPVANAVREAFYAPD</sequence>
<dbReference type="InterPro" id="IPR012338">
    <property type="entry name" value="Beta-lactam/transpept-like"/>
</dbReference>
<name>A0A502G7W9_9PROT</name>
<dbReference type="PANTHER" id="PTHR43283:SF3">
    <property type="entry name" value="BETA-LACTAMASE FAMILY PROTEIN (AFU_ORTHOLOGUE AFUA_5G07500)"/>
    <property type="match status" value="1"/>
</dbReference>
<dbReference type="SUPFAM" id="SSF56601">
    <property type="entry name" value="beta-lactamase/transpeptidase-like"/>
    <property type="match status" value="1"/>
</dbReference>
<dbReference type="InterPro" id="IPR001466">
    <property type="entry name" value="Beta-lactam-related"/>
</dbReference>
<keyword evidence="2" id="KW-0378">Hydrolase</keyword>
<proteinExistence type="predicted"/>
<gene>
    <name evidence="2" type="ORF">EAH89_09775</name>
</gene>
<dbReference type="InterPro" id="IPR006311">
    <property type="entry name" value="TAT_signal"/>
</dbReference>